<evidence type="ECO:0000256" key="2">
    <source>
        <dbReference type="ARBA" id="ARBA00022679"/>
    </source>
</evidence>
<dbReference type="InterPro" id="IPR028098">
    <property type="entry name" value="Glyco_trans_4-like_N"/>
</dbReference>
<dbReference type="Gene3D" id="3.40.50.2000">
    <property type="entry name" value="Glycogen Phosphorylase B"/>
    <property type="match status" value="2"/>
</dbReference>
<accession>A0A346XW08</accession>
<dbReference type="SUPFAM" id="SSF53756">
    <property type="entry name" value="UDP-Glycosyltransferase/glycogen phosphorylase"/>
    <property type="match status" value="1"/>
</dbReference>
<keyword evidence="2 4" id="KW-0808">Transferase</keyword>
<keyword evidence="1" id="KW-0328">Glycosyltransferase</keyword>
<sequence length="360" mass="38173">MSVPSGRIQYLCLQPTREGQGSHAHVWGLVGGLQRRGWTVTVHQPPLETGRRGLWGRVGPMLAAQTSLWRAMRRDDVLYVRMHPLAAPLLWTNVVAGLWRSRARAVVEVNGPEDDWIAAWPSLGRVRGLLRILIRSQLRVADGVVVVTEGLGHWVAGMAGAQVEVEVVPNGVDVTRFAADRGAEPPGGRPYAVFVGELAPWQGVEDLVGAFAHDDWPDGVDLLVAGTGAGEGLLADCPAVDGRALRHLGAVPHDDVPSLLAGASVALVTSRDRGGTGIAPLKLFEALSTGVPVVASDVPDIPRYHSGPLVRPGDVAGWAAAVAAVVSGSVETGIAPAVDHSWDDRARRTERLLGDRKSPD</sequence>
<dbReference type="Pfam" id="PF13439">
    <property type="entry name" value="Glyco_transf_4"/>
    <property type="match status" value="1"/>
</dbReference>
<dbReference type="EMBL" id="CP031165">
    <property type="protein sequence ID" value="AXV06405.1"/>
    <property type="molecule type" value="Genomic_DNA"/>
</dbReference>
<dbReference type="CDD" id="cd03801">
    <property type="entry name" value="GT4_PimA-like"/>
    <property type="match status" value="1"/>
</dbReference>
<proteinExistence type="predicted"/>
<dbReference type="PANTHER" id="PTHR12526:SF600">
    <property type="entry name" value="GLYCOSYL TRANSFERASE GROUP 1"/>
    <property type="match status" value="1"/>
</dbReference>
<dbReference type="Pfam" id="PF13692">
    <property type="entry name" value="Glyco_trans_1_4"/>
    <property type="match status" value="1"/>
</dbReference>
<dbReference type="Proteomes" id="UP000264006">
    <property type="component" value="Chromosome"/>
</dbReference>
<organism evidence="4 5">
    <name type="scientific">Euzebya pacifica</name>
    <dbReference type="NCBI Taxonomy" id="1608957"/>
    <lineage>
        <taxon>Bacteria</taxon>
        <taxon>Bacillati</taxon>
        <taxon>Actinomycetota</taxon>
        <taxon>Nitriliruptoria</taxon>
        <taxon>Euzebyales</taxon>
    </lineage>
</organism>
<dbReference type="RefSeq" id="WP_114591060.1">
    <property type="nucleotide sequence ID" value="NZ_CP031165.1"/>
</dbReference>
<evidence type="ECO:0000256" key="1">
    <source>
        <dbReference type="ARBA" id="ARBA00022676"/>
    </source>
</evidence>
<dbReference type="AlphaFoldDB" id="A0A346XW08"/>
<evidence type="ECO:0000313" key="5">
    <source>
        <dbReference type="Proteomes" id="UP000264006"/>
    </source>
</evidence>
<feature type="domain" description="Glycosyltransferase subfamily 4-like N-terminal" evidence="3">
    <location>
        <begin position="21"/>
        <end position="176"/>
    </location>
</feature>
<keyword evidence="5" id="KW-1185">Reference proteome</keyword>
<reference evidence="4 5" key="1">
    <citation type="submission" date="2018-09" db="EMBL/GenBank/DDBJ databases">
        <title>Complete genome sequence of Euzebya sp. DY32-46 isolated from seawater of Pacific Ocean.</title>
        <authorList>
            <person name="Xu L."/>
            <person name="Wu Y.-H."/>
            <person name="Xu X.-W."/>
        </authorList>
    </citation>
    <scope>NUCLEOTIDE SEQUENCE [LARGE SCALE GENOMIC DNA]</scope>
    <source>
        <strain evidence="4 5">DY32-46</strain>
    </source>
</reference>
<dbReference type="KEGG" id="euz:DVS28_a1714"/>
<gene>
    <name evidence="4" type="ORF">DVS28_a1714</name>
</gene>
<protein>
    <submittedName>
        <fullName evidence="4">Glycosyl transferase, group 1</fullName>
    </submittedName>
</protein>
<dbReference type="GO" id="GO:0016757">
    <property type="term" value="F:glycosyltransferase activity"/>
    <property type="evidence" value="ECO:0007669"/>
    <property type="project" value="UniProtKB-KW"/>
</dbReference>
<dbReference type="PANTHER" id="PTHR12526">
    <property type="entry name" value="GLYCOSYLTRANSFERASE"/>
    <property type="match status" value="1"/>
</dbReference>
<dbReference type="OrthoDB" id="509705at2"/>
<evidence type="ECO:0000313" key="4">
    <source>
        <dbReference type="EMBL" id="AXV06405.1"/>
    </source>
</evidence>
<name>A0A346XW08_9ACTN</name>
<evidence type="ECO:0000259" key="3">
    <source>
        <dbReference type="Pfam" id="PF13439"/>
    </source>
</evidence>